<dbReference type="EMBL" id="GBXM01021804">
    <property type="protein sequence ID" value="JAH86773.1"/>
    <property type="molecule type" value="Transcribed_RNA"/>
</dbReference>
<evidence type="ECO:0000313" key="1">
    <source>
        <dbReference type="EMBL" id="JAH86773.1"/>
    </source>
</evidence>
<proteinExistence type="predicted"/>
<sequence>MRCGFVRVGVKTYRTVDLQDQGWASPDVKDLALTK</sequence>
<reference evidence="1" key="1">
    <citation type="submission" date="2014-11" db="EMBL/GenBank/DDBJ databases">
        <authorList>
            <person name="Amaro Gonzalez C."/>
        </authorList>
    </citation>
    <scope>NUCLEOTIDE SEQUENCE</scope>
</reference>
<name>A0A0E9WBC8_ANGAN</name>
<accession>A0A0E9WBC8</accession>
<protein>
    <submittedName>
        <fullName evidence="1">Uncharacterized protein</fullName>
    </submittedName>
</protein>
<reference evidence="1" key="2">
    <citation type="journal article" date="2015" name="Fish Shellfish Immunol.">
        <title>Early steps in the European eel (Anguilla anguilla)-Vibrio vulnificus interaction in the gills: Role of the RtxA13 toxin.</title>
        <authorList>
            <person name="Callol A."/>
            <person name="Pajuelo D."/>
            <person name="Ebbesson L."/>
            <person name="Teles M."/>
            <person name="MacKenzie S."/>
            <person name="Amaro C."/>
        </authorList>
    </citation>
    <scope>NUCLEOTIDE SEQUENCE</scope>
</reference>
<dbReference type="AlphaFoldDB" id="A0A0E9WBC8"/>
<organism evidence="1">
    <name type="scientific">Anguilla anguilla</name>
    <name type="common">European freshwater eel</name>
    <name type="synonym">Muraena anguilla</name>
    <dbReference type="NCBI Taxonomy" id="7936"/>
    <lineage>
        <taxon>Eukaryota</taxon>
        <taxon>Metazoa</taxon>
        <taxon>Chordata</taxon>
        <taxon>Craniata</taxon>
        <taxon>Vertebrata</taxon>
        <taxon>Euteleostomi</taxon>
        <taxon>Actinopterygii</taxon>
        <taxon>Neopterygii</taxon>
        <taxon>Teleostei</taxon>
        <taxon>Anguilliformes</taxon>
        <taxon>Anguillidae</taxon>
        <taxon>Anguilla</taxon>
    </lineage>
</organism>